<sequence>MGYQSFSSPLPSPPADGHALPFLPAKRLDSIRKAYASPFTPIRSQGSWFVSGGDSDADSEGSDDSQEMSRRSSDSRLQSIPTIVLTPPQSPVSQFLLSEEDIQSSLNANLRRERLFGSGSRLNGLGEKMGMMTMDSPTSFNQHRMTIDSPTRSRSVSPPPVSVAPPQRIQLQQGRHRTTMPNGSPIKDVRRASTESVRSLTYTSAAFDNINSPSVHDSPSPKVIAPSAVKMQSFSSMTRSPLPKEPLNMTSRQPMGKPIKRPTLVRADKSVDLQRVGRMVETFQVAPQESYQNNWSAFDESNREPSWIATASQNFRRNSNSNVLPTHVTTPKPAAFFDCAHDSANEDDRASSSSSTQFRAFPKPTLAWTPTGVTRKLFKPYLFLLVPLVLMFLHVYYSAVNQEFLRAGNAMVFGQPIVNHGVWSSRDLMLIDDHFDGLSHHPAAAHDGSTWYTDTSDASMTEKDADTTTGGSLHAGQNGHTTGGRRIRWLRRS</sequence>
<protein>
    <submittedName>
        <fullName evidence="1">Uncharacterized protein</fullName>
    </submittedName>
</protein>
<reference evidence="1" key="1">
    <citation type="submission" date="2023-04" db="EMBL/GenBank/DDBJ databases">
        <title>Draft Genome sequencing of Naganishia species isolated from polar environments using Oxford Nanopore Technology.</title>
        <authorList>
            <person name="Leo P."/>
            <person name="Venkateswaran K."/>
        </authorList>
    </citation>
    <scope>NUCLEOTIDE SEQUENCE</scope>
    <source>
        <strain evidence="1">DBVPG 5303</strain>
    </source>
</reference>
<keyword evidence="2" id="KW-1185">Reference proteome</keyword>
<proteinExistence type="predicted"/>
<evidence type="ECO:0000313" key="2">
    <source>
        <dbReference type="Proteomes" id="UP001234202"/>
    </source>
</evidence>
<comment type="caution">
    <text evidence="1">The sequence shown here is derived from an EMBL/GenBank/DDBJ whole genome shotgun (WGS) entry which is preliminary data.</text>
</comment>
<accession>A0ACC2XV81</accession>
<name>A0ACC2XV81_9TREE</name>
<evidence type="ECO:0000313" key="1">
    <source>
        <dbReference type="EMBL" id="KAJ9126602.1"/>
    </source>
</evidence>
<gene>
    <name evidence="1" type="ORF">QFC24_001631</name>
</gene>
<dbReference type="EMBL" id="JASBWV010000004">
    <property type="protein sequence ID" value="KAJ9126602.1"/>
    <property type="molecule type" value="Genomic_DNA"/>
</dbReference>
<organism evidence="1 2">
    <name type="scientific">Naganishia onofrii</name>
    <dbReference type="NCBI Taxonomy" id="1851511"/>
    <lineage>
        <taxon>Eukaryota</taxon>
        <taxon>Fungi</taxon>
        <taxon>Dikarya</taxon>
        <taxon>Basidiomycota</taxon>
        <taxon>Agaricomycotina</taxon>
        <taxon>Tremellomycetes</taxon>
        <taxon>Filobasidiales</taxon>
        <taxon>Filobasidiaceae</taxon>
        <taxon>Naganishia</taxon>
    </lineage>
</organism>
<dbReference type="Proteomes" id="UP001234202">
    <property type="component" value="Unassembled WGS sequence"/>
</dbReference>